<protein>
    <submittedName>
        <fullName evidence="2">Uncharacterized protein</fullName>
    </submittedName>
</protein>
<evidence type="ECO:0000256" key="1">
    <source>
        <dbReference type="SAM" id="MobiDB-lite"/>
    </source>
</evidence>
<dbReference type="AlphaFoldDB" id="A0A382R7B6"/>
<feature type="non-terminal residue" evidence="2">
    <location>
        <position position="52"/>
    </location>
</feature>
<accession>A0A382R7B6</accession>
<organism evidence="2">
    <name type="scientific">marine metagenome</name>
    <dbReference type="NCBI Taxonomy" id="408172"/>
    <lineage>
        <taxon>unclassified sequences</taxon>
        <taxon>metagenomes</taxon>
        <taxon>ecological metagenomes</taxon>
    </lineage>
</organism>
<proteinExistence type="predicted"/>
<reference evidence="2" key="1">
    <citation type="submission" date="2018-05" db="EMBL/GenBank/DDBJ databases">
        <authorList>
            <person name="Lanie J.A."/>
            <person name="Ng W.-L."/>
            <person name="Kazmierczak K.M."/>
            <person name="Andrzejewski T.M."/>
            <person name="Davidsen T.M."/>
            <person name="Wayne K.J."/>
            <person name="Tettelin H."/>
            <person name="Glass J.I."/>
            <person name="Rusch D."/>
            <person name="Podicherti R."/>
            <person name="Tsui H.-C.T."/>
            <person name="Winkler M.E."/>
        </authorList>
    </citation>
    <scope>NUCLEOTIDE SEQUENCE</scope>
</reference>
<sequence>MKDRPNLSVNTVRAVEGPSGTADADRTPGLFGSGQRPVECHQFGQSLLNVVR</sequence>
<name>A0A382R7B6_9ZZZZ</name>
<dbReference type="EMBL" id="UINC01119309">
    <property type="protein sequence ID" value="SVC93037.1"/>
    <property type="molecule type" value="Genomic_DNA"/>
</dbReference>
<feature type="region of interest" description="Disordered" evidence="1">
    <location>
        <begin position="1"/>
        <end position="31"/>
    </location>
</feature>
<gene>
    <name evidence="2" type="ORF">METZ01_LOCUS345891</name>
</gene>
<evidence type="ECO:0000313" key="2">
    <source>
        <dbReference type="EMBL" id="SVC93037.1"/>
    </source>
</evidence>